<dbReference type="AlphaFoldDB" id="A0A6A4FCD0"/>
<dbReference type="SUPFAM" id="SSF46689">
    <property type="entry name" value="Homeodomain-like"/>
    <property type="match status" value="1"/>
</dbReference>
<dbReference type="InterPro" id="IPR009057">
    <property type="entry name" value="Homeodomain-like_sf"/>
</dbReference>
<evidence type="ECO:0000259" key="1">
    <source>
        <dbReference type="Pfam" id="PF13358"/>
    </source>
</evidence>
<name>A0A6A4FCD0_9STRA</name>
<organism evidence="3 5">
    <name type="scientific">Phytophthora rubi</name>
    <dbReference type="NCBI Taxonomy" id="129364"/>
    <lineage>
        <taxon>Eukaryota</taxon>
        <taxon>Sar</taxon>
        <taxon>Stramenopiles</taxon>
        <taxon>Oomycota</taxon>
        <taxon>Peronosporomycetes</taxon>
        <taxon>Peronosporales</taxon>
        <taxon>Peronosporaceae</taxon>
        <taxon>Phytophthora</taxon>
    </lineage>
</organism>
<dbReference type="EMBL" id="QXFV01000464">
    <property type="protein sequence ID" value="KAE9036780.1"/>
    <property type="molecule type" value="Genomic_DNA"/>
</dbReference>
<dbReference type="InterPro" id="IPR047655">
    <property type="entry name" value="Transpos_IS630-like"/>
</dbReference>
<dbReference type="InterPro" id="IPR036397">
    <property type="entry name" value="RNaseH_sf"/>
</dbReference>
<keyword evidence="5" id="KW-1185">Reference proteome</keyword>
<dbReference type="Proteomes" id="UP000429607">
    <property type="component" value="Unassembled WGS sequence"/>
</dbReference>
<dbReference type="PANTHER" id="PTHR46564:SF1">
    <property type="entry name" value="TRANSPOSASE"/>
    <property type="match status" value="1"/>
</dbReference>
<comment type="caution">
    <text evidence="3">The sequence shown here is derived from an EMBL/GenBank/DDBJ whole genome shotgun (WGS) entry which is preliminary data.</text>
</comment>
<accession>A0A6A4FCD0</accession>
<dbReference type="NCBIfam" id="NF033545">
    <property type="entry name" value="transpos_IS630"/>
    <property type="match status" value="1"/>
</dbReference>
<dbReference type="Gene3D" id="3.30.420.10">
    <property type="entry name" value="Ribonuclease H-like superfamily/Ribonuclease H"/>
    <property type="match status" value="1"/>
</dbReference>
<reference evidence="3 5" key="1">
    <citation type="submission" date="2018-08" db="EMBL/GenBank/DDBJ databases">
        <title>Genomic investigation of the strawberry pathogen Phytophthora fragariae indicates pathogenicity is determined by transcriptional variation in three key races.</title>
        <authorList>
            <person name="Adams T.M."/>
            <person name="Armitage A.D."/>
            <person name="Sobczyk M.K."/>
            <person name="Bates H.J."/>
            <person name="Dunwell J.M."/>
            <person name="Nellist C.F."/>
            <person name="Harrison R.J."/>
        </authorList>
    </citation>
    <scope>NUCLEOTIDE SEQUENCE [LARGE SCALE GENOMIC DNA]</scope>
    <source>
        <strain evidence="2 4">SCRP249</strain>
        <strain evidence="3 5">SCRP333</strain>
    </source>
</reference>
<sequence length="301" mass="34942">MYSIDLRWRGIVLLYVYGVDATTVSTVLGISDRSLSRWYELFKSTGNVLEAQPDARASRRLLSVCPFVREYVDLHPRFYFEELRCEIKARFPGTNNLSDSTICRALRFDLSLTRKVLTKRARESVPRERLDYKTRLRPFYSGPDQLVFIDETSKDGRSVLRRFDWPTRNTPASVSVPFSRGKRVSILAAMYVTGFFAWGNVDDTFTRLAFHKMFKEQILPFLNPRPLPRSIVVMDNAKIHMYEELQDLVHATGALLFFLPPYSPDLNPIEVGFSLLKRWIQRYANMAFPEAPLVVLKVKRI</sequence>
<gene>
    <name evidence="2" type="ORF">PR001_g8668</name>
    <name evidence="3" type="ORF">PR003_g12477</name>
</gene>
<evidence type="ECO:0000313" key="3">
    <source>
        <dbReference type="EMBL" id="KAE9336496.1"/>
    </source>
</evidence>
<dbReference type="Pfam" id="PF13358">
    <property type="entry name" value="DDE_3"/>
    <property type="match status" value="1"/>
</dbReference>
<evidence type="ECO:0000313" key="5">
    <source>
        <dbReference type="Proteomes" id="UP000434957"/>
    </source>
</evidence>
<feature type="domain" description="Tc1-like transposase DDE" evidence="1">
    <location>
        <begin position="145"/>
        <end position="283"/>
    </location>
</feature>
<dbReference type="EMBL" id="QXFT01000753">
    <property type="protein sequence ID" value="KAE9336496.1"/>
    <property type="molecule type" value="Genomic_DNA"/>
</dbReference>
<dbReference type="InterPro" id="IPR038717">
    <property type="entry name" value="Tc1-like_DDE_dom"/>
</dbReference>
<proteinExistence type="predicted"/>
<dbReference type="Proteomes" id="UP000434957">
    <property type="component" value="Unassembled WGS sequence"/>
</dbReference>
<evidence type="ECO:0000313" key="2">
    <source>
        <dbReference type="EMBL" id="KAE9036780.1"/>
    </source>
</evidence>
<dbReference type="GO" id="GO:0003676">
    <property type="term" value="F:nucleic acid binding"/>
    <property type="evidence" value="ECO:0007669"/>
    <property type="project" value="InterPro"/>
</dbReference>
<evidence type="ECO:0000313" key="4">
    <source>
        <dbReference type="Proteomes" id="UP000429607"/>
    </source>
</evidence>
<protein>
    <recommendedName>
        <fullName evidence="1">Tc1-like transposase DDE domain-containing protein</fullName>
    </recommendedName>
</protein>
<dbReference type="PANTHER" id="PTHR46564">
    <property type="entry name" value="TRANSPOSASE"/>
    <property type="match status" value="1"/>
</dbReference>